<feature type="region of interest" description="Disordered" evidence="3">
    <location>
        <begin position="940"/>
        <end position="960"/>
    </location>
</feature>
<dbReference type="SUPFAM" id="SSF52540">
    <property type="entry name" value="P-loop containing nucleoside triphosphate hydrolases"/>
    <property type="match status" value="1"/>
</dbReference>
<keyword evidence="1" id="KW-0547">Nucleotide-binding</keyword>
<evidence type="ECO:0000313" key="5">
    <source>
        <dbReference type="EMBL" id="MPV36360.1"/>
    </source>
</evidence>
<dbReference type="SMART" id="SM00421">
    <property type="entry name" value="HTH_LUXR"/>
    <property type="match status" value="1"/>
</dbReference>
<dbReference type="Gene3D" id="1.25.40.10">
    <property type="entry name" value="Tetratricopeptide repeat domain"/>
    <property type="match status" value="1"/>
</dbReference>
<dbReference type="Proteomes" id="UP000437709">
    <property type="component" value="Unassembled WGS sequence"/>
</dbReference>
<feature type="compositionally biased region" description="Gly residues" evidence="3">
    <location>
        <begin position="948"/>
        <end position="960"/>
    </location>
</feature>
<evidence type="ECO:0000313" key="6">
    <source>
        <dbReference type="Proteomes" id="UP000437709"/>
    </source>
</evidence>
<dbReference type="PRINTS" id="PR00038">
    <property type="entry name" value="HTHLUXR"/>
</dbReference>
<dbReference type="InterPro" id="IPR000792">
    <property type="entry name" value="Tscrpt_reg_LuxR_C"/>
</dbReference>
<dbReference type="Pfam" id="PF13191">
    <property type="entry name" value="AAA_16"/>
    <property type="match status" value="1"/>
</dbReference>
<dbReference type="GO" id="GO:0004016">
    <property type="term" value="F:adenylate cyclase activity"/>
    <property type="evidence" value="ECO:0007669"/>
    <property type="project" value="TreeGrafter"/>
</dbReference>
<dbReference type="GO" id="GO:0005737">
    <property type="term" value="C:cytoplasm"/>
    <property type="evidence" value="ECO:0007669"/>
    <property type="project" value="TreeGrafter"/>
</dbReference>
<keyword evidence="6" id="KW-1185">Reference proteome</keyword>
<reference evidence="5 6" key="1">
    <citation type="submission" date="2019-10" db="EMBL/GenBank/DDBJ databases">
        <title>Georgenia wutianyii sp. nov. and Georgenia yuyongxinii sp. nov. isolated from plateau pika (Ochotona curzoniae) in the Qinghai-Tibet plateau of China.</title>
        <authorList>
            <person name="Tian Z."/>
        </authorList>
    </citation>
    <scope>NUCLEOTIDE SEQUENCE [LARGE SCALE GENOMIC DNA]</scope>
    <source>
        <strain evidence="5 6">JCM 19765</strain>
    </source>
</reference>
<feature type="domain" description="HTH luxR-type" evidence="4">
    <location>
        <begin position="880"/>
        <end position="945"/>
    </location>
</feature>
<gene>
    <name evidence="5" type="ORF">GB881_04720</name>
</gene>
<dbReference type="PROSITE" id="PS50043">
    <property type="entry name" value="HTH_LUXR_2"/>
    <property type="match status" value="1"/>
</dbReference>
<evidence type="ECO:0000256" key="2">
    <source>
        <dbReference type="ARBA" id="ARBA00022840"/>
    </source>
</evidence>
<dbReference type="CDD" id="cd06170">
    <property type="entry name" value="LuxR_C_like"/>
    <property type="match status" value="1"/>
</dbReference>
<dbReference type="GO" id="GO:0005524">
    <property type="term" value="F:ATP binding"/>
    <property type="evidence" value="ECO:0007669"/>
    <property type="project" value="UniProtKB-KW"/>
</dbReference>
<evidence type="ECO:0000256" key="1">
    <source>
        <dbReference type="ARBA" id="ARBA00022741"/>
    </source>
</evidence>
<evidence type="ECO:0000256" key="3">
    <source>
        <dbReference type="SAM" id="MobiDB-lite"/>
    </source>
</evidence>
<dbReference type="SUPFAM" id="SSF48452">
    <property type="entry name" value="TPR-like"/>
    <property type="match status" value="1"/>
</dbReference>
<dbReference type="AlphaFoldDB" id="A0A6N7EEB3"/>
<dbReference type="InterPro" id="IPR041664">
    <property type="entry name" value="AAA_16"/>
</dbReference>
<keyword evidence="2" id="KW-0067">ATP-binding</keyword>
<dbReference type="GO" id="GO:0006355">
    <property type="term" value="P:regulation of DNA-templated transcription"/>
    <property type="evidence" value="ECO:0007669"/>
    <property type="project" value="InterPro"/>
</dbReference>
<name>A0A6N7EEB3_9MICO</name>
<dbReference type="InterPro" id="IPR027417">
    <property type="entry name" value="P-loop_NTPase"/>
</dbReference>
<dbReference type="InterPro" id="IPR016032">
    <property type="entry name" value="Sig_transdc_resp-reg_C-effctor"/>
</dbReference>
<dbReference type="PANTHER" id="PTHR16305">
    <property type="entry name" value="TESTICULAR SOLUBLE ADENYLYL CYCLASE"/>
    <property type="match status" value="1"/>
</dbReference>
<protein>
    <submittedName>
        <fullName evidence="5">AAA family ATPase</fullName>
    </submittedName>
</protein>
<dbReference type="PANTHER" id="PTHR16305:SF35">
    <property type="entry name" value="TRANSCRIPTIONAL ACTIVATOR DOMAIN"/>
    <property type="match status" value="1"/>
</dbReference>
<dbReference type="InterPro" id="IPR036388">
    <property type="entry name" value="WH-like_DNA-bd_sf"/>
</dbReference>
<sequence length="960" mass="102226">MADVTQRQPALVVGRSAELHELAETWTAALRDGARVTLVGGSAGMGKTTLVNAFAGSMADDAEVLVGQCVAFGGEGMPYAAVAQILRELVRSRGQDQVIAWAGAGWESLGAVLPGIGSSPGPSNVERLRLYEAVTLVLEEAARELPLLLVIEDLHWGDPSTWHLLRFLAAALTDAPLMVLTTYRDDELHRRHPLRAVLAELVRQRGTSRLSLGPLDDGSTSELVTAVTGEPPSSAVTATVYRRSEGVPYFAEELARAAAEGVDMPWTLRDALLARVRQLSEATQQLLRTASAAGTQFDHDLLAAVVDTAPESLDAALREAVDAAILVPDDTGYRFRHALLYEAVHDELLPGEHTRVHGRFADVLGQRPELSAARGHDLIHHLFAAHRMDEAFRAALGKASDRSVAHHVALSLYERALEVWDLVEEPESVLGDHPVVLQMAAGAAVWAGEPERALALIEASLRETPSDGDPELLAKRLIIKARALGPLMRPGALEALEEAVALTSSEEPTLVRALALDFLGSQLMLAGRFADSKVVAEEAIEVATATGGAAYRGSARNTRAIALCALGEEEQGLAEMAAAREDSEARPRTASRFWVNWSNQLMLAGRYQQAKDAALEGVELARAKGLERSSGAMLLGNAADPMIALGELAEAGRLVDRALDLAPPRNHMIQLRTLQAVLALWGDRPEEAERILVDFTAALEGRTEQVQFQSELAIAYGWLKLLGPEPDPAAAWTAAQRVLRGPLPHSPSRSWQLGFLAASALGAGAGTRTDRDLLAEQLAGLAPCLNRPVWEAMVVAELTDDVETWRATVDSPTVAAGPAVLLPYAGIRLGRALIEQQDRAAAQPVLARAAERAARIGARLLVRRAEDLQHRAGLGAPRRRSADPTALTVREREVLALVAAGHSNGEIAAKLFISTKTASVHVSNILAKLGVASRGAAAARAHEEPELVGGGAGGRSAGTA</sequence>
<dbReference type="Gene3D" id="1.10.10.10">
    <property type="entry name" value="Winged helix-like DNA-binding domain superfamily/Winged helix DNA-binding domain"/>
    <property type="match status" value="1"/>
</dbReference>
<accession>A0A6N7EEB3</accession>
<proteinExistence type="predicted"/>
<evidence type="ECO:0000259" key="4">
    <source>
        <dbReference type="PROSITE" id="PS50043"/>
    </source>
</evidence>
<dbReference type="InterPro" id="IPR011990">
    <property type="entry name" value="TPR-like_helical_dom_sf"/>
</dbReference>
<organism evidence="5 6">
    <name type="scientific">Georgenia subflava</name>
    <dbReference type="NCBI Taxonomy" id="1622177"/>
    <lineage>
        <taxon>Bacteria</taxon>
        <taxon>Bacillati</taxon>
        <taxon>Actinomycetota</taxon>
        <taxon>Actinomycetes</taxon>
        <taxon>Micrococcales</taxon>
        <taxon>Bogoriellaceae</taxon>
        <taxon>Georgenia</taxon>
    </lineage>
</organism>
<dbReference type="Gene3D" id="3.40.50.300">
    <property type="entry name" value="P-loop containing nucleotide triphosphate hydrolases"/>
    <property type="match status" value="1"/>
</dbReference>
<dbReference type="OrthoDB" id="5476461at2"/>
<dbReference type="EMBL" id="WHPC01000010">
    <property type="protein sequence ID" value="MPV36360.1"/>
    <property type="molecule type" value="Genomic_DNA"/>
</dbReference>
<dbReference type="SUPFAM" id="SSF46894">
    <property type="entry name" value="C-terminal effector domain of the bipartite response regulators"/>
    <property type="match status" value="1"/>
</dbReference>
<dbReference type="GO" id="GO:0003677">
    <property type="term" value="F:DNA binding"/>
    <property type="evidence" value="ECO:0007669"/>
    <property type="project" value="InterPro"/>
</dbReference>
<comment type="caution">
    <text evidence="5">The sequence shown here is derived from an EMBL/GenBank/DDBJ whole genome shotgun (WGS) entry which is preliminary data.</text>
</comment>
<dbReference type="Pfam" id="PF00196">
    <property type="entry name" value="GerE"/>
    <property type="match status" value="1"/>
</dbReference>